<evidence type="ECO:0000256" key="1">
    <source>
        <dbReference type="SAM" id="MobiDB-lite"/>
    </source>
</evidence>
<protein>
    <submittedName>
        <fullName evidence="3">RICIN domain-containing protein</fullName>
    </submittedName>
</protein>
<evidence type="ECO:0000313" key="4">
    <source>
        <dbReference type="Proteomes" id="UP001356095"/>
    </source>
</evidence>
<feature type="domain" description="Ricin B lectin" evidence="2">
    <location>
        <begin position="90"/>
        <end position="226"/>
    </location>
</feature>
<organism evidence="3 4">
    <name type="scientific">Nocardiopsis codii</name>
    <dbReference type="NCBI Taxonomy" id="3065942"/>
    <lineage>
        <taxon>Bacteria</taxon>
        <taxon>Bacillati</taxon>
        <taxon>Actinomycetota</taxon>
        <taxon>Actinomycetes</taxon>
        <taxon>Streptosporangiales</taxon>
        <taxon>Nocardiopsidaceae</taxon>
        <taxon>Nocardiopsis</taxon>
    </lineage>
</organism>
<evidence type="ECO:0000313" key="3">
    <source>
        <dbReference type="EMBL" id="MEE2041611.1"/>
    </source>
</evidence>
<dbReference type="RefSeq" id="WP_330095366.1">
    <property type="nucleotide sequence ID" value="NZ_JAUZMY010000056.1"/>
</dbReference>
<dbReference type="EMBL" id="JAUZMY010000056">
    <property type="protein sequence ID" value="MEE2041611.1"/>
    <property type="molecule type" value="Genomic_DNA"/>
</dbReference>
<accession>A0ABU7KH96</accession>
<dbReference type="SMART" id="SM00458">
    <property type="entry name" value="RICIN"/>
    <property type="match status" value="1"/>
</dbReference>
<dbReference type="PROSITE" id="PS50231">
    <property type="entry name" value="RICIN_B_LECTIN"/>
    <property type="match status" value="1"/>
</dbReference>
<dbReference type="Gene3D" id="2.80.10.50">
    <property type="match status" value="1"/>
</dbReference>
<evidence type="ECO:0000259" key="2">
    <source>
        <dbReference type="SMART" id="SM00458"/>
    </source>
</evidence>
<feature type="region of interest" description="Disordered" evidence="1">
    <location>
        <begin position="46"/>
        <end position="79"/>
    </location>
</feature>
<dbReference type="Pfam" id="PF00652">
    <property type="entry name" value="Ricin_B_lectin"/>
    <property type="match status" value="1"/>
</dbReference>
<comment type="caution">
    <text evidence="3">The sequence shown here is derived from an EMBL/GenBank/DDBJ whole genome shotgun (WGS) entry which is preliminary data.</text>
</comment>
<dbReference type="SUPFAM" id="SSF50370">
    <property type="entry name" value="Ricin B-like lectins"/>
    <property type="match status" value="1"/>
</dbReference>
<keyword evidence="4" id="KW-1185">Reference proteome</keyword>
<gene>
    <name evidence="3" type="ORF">Q8791_30760</name>
</gene>
<sequence>MSRRRARSVPRAQERYVPSWPLFAGALALVLVAVIGGYTGGLLAADSGEPEEPEMSVASGILVQPPGGPEESEEPEEEEEYVHPAGMDPELVYVLQNVHGDRVADVAGASTDNGAPVHLWDRHDAGNQQWRFVPLDEQGFYEIEGVGSGKVLEVPPDPAQPAATLLTRTGAANQQWSVAEVGDGVVRLLNRATGQALEAQGGAPDNGTAIVQAPDGSHAHQQWRLLPLG</sequence>
<reference evidence="3 4" key="1">
    <citation type="submission" date="2023-08" db="EMBL/GenBank/DDBJ databases">
        <authorList>
            <person name="Girao M."/>
            <person name="Carvalho M.F."/>
        </authorList>
    </citation>
    <scope>NUCLEOTIDE SEQUENCE [LARGE SCALE GENOMIC DNA]</scope>
    <source>
        <strain evidence="3 4">CT-R113</strain>
    </source>
</reference>
<dbReference type="InterPro" id="IPR000772">
    <property type="entry name" value="Ricin_B_lectin"/>
</dbReference>
<feature type="compositionally biased region" description="Acidic residues" evidence="1">
    <location>
        <begin position="70"/>
        <end position="79"/>
    </location>
</feature>
<dbReference type="InterPro" id="IPR035992">
    <property type="entry name" value="Ricin_B-like_lectins"/>
</dbReference>
<dbReference type="CDD" id="cd00161">
    <property type="entry name" value="beta-trefoil_Ricin-like"/>
    <property type="match status" value="1"/>
</dbReference>
<dbReference type="Proteomes" id="UP001356095">
    <property type="component" value="Unassembled WGS sequence"/>
</dbReference>
<name>A0ABU7KH96_9ACTN</name>
<proteinExistence type="predicted"/>